<dbReference type="GO" id="GO:0008237">
    <property type="term" value="F:metallopeptidase activity"/>
    <property type="evidence" value="ECO:0007669"/>
    <property type="project" value="UniProtKB-KW"/>
</dbReference>
<sequence>MSFGEKILRYQDDILRDLAELIRIPSVRSAPEPGMPFGRESARALETVLSMAERLGLTVKNVDNYAGHAEYGEGEETAAVLAHVDVVPAGDGWEGDPYTMVIRDGCCYGRGTADDKGEAIVALYCLKALKDEGVPAKRRLRVVFGAAEETGSEDLAYYYQKEPLPVMGFTPDAEYGICNREKGRVSVVITGKHDSSVIRSFSAGTVANAVPARAEAEVVCTPEQAQALKNAAEREDGRFAVELTADGARVSASGVAAHAMQPQEGVNAAAHLIRLLAGVFSGQELGGFFSFVDRGIGLEYDGASLGVKQEDAESGPLTLNLGLVSAREAGDSITLDIRFPVTKDGEAIRAQITEKVREAGLTLERCDVTEPLFLPADSPFIHLLSDAYEAIMGVPAQLYATGGGTYARALKSRGVAFGPFFADEPDRRLHNVGEHFEISRFMQHAQICLEAMYRMITM</sequence>
<keyword evidence="4" id="KW-0479">Metal-binding</keyword>
<comment type="cofactor">
    <cofactor evidence="1">
        <name>Zn(2+)</name>
        <dbReference type="ChEBI" id="CHEBI:29105"/>
    </cofactor>
</comment>
<keyword evidence="7 9" id="KW-0224">Dipeptidase</keyword>
<evidence type="ECO:0000256" key="3">
    <source>
        <dbReference type="ARBA" id="ARBA00022670"/>
    </source>
</evidence>
<evidence type="ECO:0000256" key="6">
    <source>
        <dbReference type="ARBA" id="ARBA00022833"/>
    </source>
</evidence>
<dbReference type="PANTHER" id="PTHR43808:SF31">
    <property type="entry name" value="N-ACETYL-L-CITRULLINE DEACETYLASE"/>
    <property type="match status" value="1"/>
</dbReference>
<name>A0A9D1DDH6_9FIRM</name>
<keyword evidence="5 9" id="KW-0378">Hydrolase</keyword>
<dbReference type="InterPro" id="IPR050072">
    <property type="entry name" value="Peptidase_M20A"/>
</dbReference>
<reference evidence="9" key="2">
    <citation type="journal article" date="2021" name="PeerJ">
        <title>Extensive microbial diversity within the chicken gut microbiome revealed by metagenomics and culture.</title>
        <authorList>
            <person name="Gilroy R."/>
            <person name="Ravi A."/>
            <person name="Getino M."/>
            <person name="Pursley I."/>
            <person name="Horton D.L."/>
            <person name="Alikhan N.F."/>
            <person name="Baker D."/>
            <person name="Gharbi K."/>
            <person name="Hall N."/>
            <person name="Watson M."/>
            <person name="Adriaenssens E.M."/>
            <person name="Foster-Nyarko E."/>
            <person name="Jarju S."/>
            <person name="Secka A."/>
            <person name="Antonio M."/>
            <person name="Oren A."/>
            <person name="Chaudhuri R.R."/>
            <person name="La Ragione R."/>
            <person name="Hildebrand F."/>
            <person name="Pallen M.J."/>
        </authorList>
    </citation>
    <scope>NUCLEOTIDE SEQUENCE</scope>
    <source>
        <strain evidence="9">ChiSxjej1B13-7958</strain>
    </source>
</reference>
<dbReference type="AlphaFoldDB" id="A0A9D1DDH6"/>
<evidence type="ECO:0000256" key="4">
    <source>
        <dbReference type="ARBA" id="ARBA00022723"/>
    </source>
</evidence>
<accession>A0A9D1DDH6</accession>
<dbReference type="GO" id="GO:0006526">
    <property type="term" value="P:L-arginine biosynthetic process"/>
    <property type="evidence" value="ECO:0007669"/>
    <property type="project" value="TreeGrafter"/>
</dbReference>
<evidence type="ECO:0000313" key="9">
    <source>
        <dbReference type="EMBL" id="HIR46636.1"/>
    </source>
</evidence>
<dbReference type="Pfam" id="PF01546">
    <property type="entry name" value="Peptidase_M20"/>
    <property type="match status" value="1"/>
</dbReference>
<dbReference type="Gene3D" id="3.30.70.360">
    <property type="match status" value="2"/>
</dbReference>
<dbReference type="EMBL" id="DVGZ01000029">
    <property type="protein sequence ID" value="HIR46636.1"/>
    <property type="molecule type" value="Genomic_DNA"/>
</dbReference>
<dbReference type="InterPro" id="IPR036264">
    <property type="entry name" value="Bact_exopeptidase_dim_dom"/>
</dbReference>
<evidence type="ECO:0000256" key="2">
    <source>
        <dbReference type="ARBA" id="ARBA00006247"/>
    </source>
</evidence>
<dbReference type="GO" id="GO:0016805">
    <property type="term" value="F:dipeptidase activity"/>
    <property type="evidence" value="ECO:0007669"/>
    <property type="project" value="UniProtKB-KW"/>
</dbReference>
<keyword evidence="6" id="KW-0862">Zinc</keyword>
<protein>
    <submittedName>
        <fullName evidence="9">Sapep family Mn(2+)-dependent dipeptidase</fullName>
        <ecNumber evidence="9">3.4.13.-</ecNumber>
    </submittedName>
</protein>
<evidence type="ECO:0000256" key="5">
    <source>
        <dbReference type="ARBA" id="ARBA00022801"/>
    </source>
</evidence>
<dbReference type="Proteomes" id="UP000824242">
    <property type="component" value="Unassembled WGS sequence"/>
</dbReference>
<comment type="caution">
    <text evidence="9">The sequence shown here is derived from an EMBL/GenBank/DDBJ whole genome shotgun (WGS) entry which is preliminary data.</text>
</comment>
<dbReference type="SUPFAM" id="SSF55031">
    <property type="entry name" value="Bacterial exopeptidase dimerisation domain"/>
    <property type="match status" value="1"/>
</dbReference>
<proteinExistence type="inferred from homology"/>
<keyword evidence="8" id="KW-0482">Metalloprotease</keyword>
<comment type="similarity">
    <text evidence="2">Belongs to the peptidase M20A family.</text>
</comment>
<dbReference type="Gene3D" id="3.40.630.10">
    <property type="entry name" value="Zn peptidases"/>
    <property type="match status" value="1"/>
</dbReference>
<dbReference type="GO" id="GO:0006508">
    <property type="term" value="P:proteolysis"/>
    <property type="evidence" value="ECO:0007669"/>
    <property type="project" value="UniProtKB-KW"/>
</dbReference>
<evidence type="ECO:0000256" key="7">
    <source>
        <dbReference type="ARBA" id="ARBA00022997"/>
    </source>
</evidence>
<dbReference type="SUPFAM" id="SSF53187">
    <property type="entry name" value="Zn-dependent exopeptidases"/>
    <property type="match status" value="1"/>
</dbReference>
<reference evidence="9" key="1">
    <citation type="submission" date="2020-10" db="EMBL/GenBank/DDBJ databases">
        <authorList>
            <person name="Gilroy R."/>
        </authorList>
    </citation>
    <scope>NUCLEOTIDE SEQUENCE</scope>
    <source>
        <strain evidence="9">ChiSxjej1B13-7958</strain>
    </source>
</reference>
<dbReference type="GO" id="GO:0008270">
    <property type="term" value="F:zinc ion binding"/>
    <property type="evidence" value="ECO:0007669"/>
    <property type="project" value="InterPro"/>
</dbReference>
<evidence type="ECO:0000256" key="8">
    <source>
        <dbReference type="ARBA" id="ARBA00023049"/>
    </source>
</evidence>
<dbReference type="NCBIfam" id="TIGR01887">
    <property type="entry name" value="dipeptidaselike"/>
    <property type="match status" value="1"/>
</dbReference>
<keyword evidence="3" id="KW-0645">Protease</keyword>
<evidence type="ECO:0000313" key="10">
    <source>
        <dbReference type="Proteomes" id="UP000824242"/>
    </source>
</evidence>
<dbReference type="PANTHER" id="PTHR43808">
    <property type="entry name" value="ACETYLORNITHINE DEACETYLASE"/>
    <property type="match status" value="1"/>
</dbReference>
<organism evidence="9 10">
    <name type="scientific">Candidatus Caccousia avicola</name>
    <dbReference type="NCBI Taxonomy" id="2840721"/>
    <lineage>
        <taxon>Bacteria</taxon>
        <taxon>Bacillati</taxon>
        <taxon>Bacillota</taxon>
        <taxon>Clostridia</taxon>
        <taxon>Eubacteriales</taxon>
        <taxon>Oscillospiraceae</taxon>
        <taxon>Oscillospiraceae incertae sedis</taxon>
        <taxon>Candidatus Caccousia</taxon>
    </lineage>
</organism>
<evidence type="ECO:0000256" key="1">
    <source>
        <dbReference type="ARBA" id="ARBA00001947"/>
    </source>
</evidence>
<dbReference type="InterPro" id="IPR002933">
    <property type="entry name" value="Peptidase_M20"/>
</dbReference>
<dbReference type="InterPro" id="IPR010964">
    <property type="entry name" value="M20A_pepV-rel"/>
</dbReference>
<dbReference type="EC" id="3.4.13.-" evidence="9"/>
<gene>
    <name evidence="9" type="ORF">IAB89_03095</name>
</gene>
<dbReference type="GO" id="GO:0008777">
    <property type="term" value="F:acetylornithine deacetylase activity"/>
    <property type="evidence" value="ECO:0007669"/>
    <property type="project" value="TreeGrafter"/>
</dbReference>